<evidence type="ECO:0000256" key="1">
    <source>
        <dbReference type="SAM" id="Phobius"/>
    </source>
</evidence>
<dbReference type="Proteomes" id="UP000092460">
    <property type="component" value="Unassembled WGS sequence"/>
</dbReference>
<reference evidence="3" key="1">
    <citation type="submission" date="2015-01" db="EMBL/GenBank/DDBJ databases">
        <authorList>
            <person name="Aksoy S."/>
            <person name="Warren W."/>
            <person name="Wilson R.K."/>
        </authorList>
    </citation>
    <scope>NUCLEOTIDE SEQUENCE [LARGE SCALE GENOMIC DNA]</scope>
    <source>
        <strain evidence="3">IAEA</strain>
    </source>
</reference>
<accession>A0A1B0AX46</accession>
<dbReference type="VEuPathDB" id="VectorBase:GPPI011676"/>
<keyword evidence="1" id="KW-0472">Membrane</keyword>
<name>A0A1B0AX46_9MUSC</name>
<sequence>LQLQLIGHSLLVGANCDDFKVRNEDCSIVLFILTHLVCVPQALAIYNRTVCLKLMMAIMQRSNTGNPSTLFYINLFLMDV</sequence>
<protein>
    <submittedName>
        <fullName evidence="2">Uncharacterized protein</fullName>
    </submittedName>
</protein>
<reference evidence="2" key="2">
    <citation type="submission" date="2020-05" db="UniProtKB">
        <authorList>
            <consortium name="EnsemblMetazoa"/>
        </authorList>
    </citation>
    <scope>IDENTIFICATION</scope>
    <source>
        <strain evidence="2">IAEA</strain>
    </source>
</reference>
<evidence type="ECO:0000313" key="2">
    <source>
        <dbReference type="EnsemblMetazoa" id="GPPI011676-PA"/>
    </source>
</evidence>
<dbReference type="EnsemblMetazoa" id="GPPI011676-RA">
    <property type="protein sequence ID" value="GPPI011676-PA"/>
    <property type="gene ID" value="GPPI011676"/>
</dbReference>
<keyword evidence="1" id="KW-1133">Transmembrane helix</keyword>
<keyword evidence="3" id="KW-1185">Reference proteome</keyword>
<keyword evidence="1" id="KW-0812">Transmembrane</keyword>
<feature type="transmembrane region" description="Helical" evidence="1">
    <location>
        <begin position="28"/>
        <end position="46"/>
    </location>
</feature>
<evidence type="ECO:0000313" key="3">
    <source>
        <dbReference type="Proteomes" id="UP000092460"/>
    </source>
</evidence>
<dbReference type="AlphaFoldDB" id="A0A1B0AX46"/>
<organism evidence="2 3">
    <name type="scientific">Glossina palpalis gambiensis</name>
    <dbReference type="NCBI Taxonomy" id="67801"/>
    <lineage>
        <taxon>Eukaryota</taxon>
        <taxon>Metazoa</taxon>
        <taxon>Ecdysozoa</taxon>
        <taxon>Arthropoda</taxon>
        <taxon>Hexapoda</taxon>
        <taxon>Insecta</taxon>
        <taxon>Pterygota</taxon>
        <taxon>Neoptera</taxon>
        <taxon>Endopterygota</taxon>
        <taxon>Diptera</taxon>
        <taxon>Brachycera</taxon>
        <taxon>Muscomorpha</taxon>
        <taxon>Hippoboscoidea</taxon>
        <taxon>Glossinidae</taxon>
        <taxon>Glossina</taxon>
    </lineage>
</organism>
<dbReference type="EMBL" id="JXJN01005040">
    <property type="status" value="NOT_ANNOTATED_CDS"/>
    <property type="molecule type" value="Genomic_DNA"/>
</dbReference>
<proteinExistence type="predicted"/>